<feature type="compositionally biased region" description="Polar residues" evidence="1">
    <location>
        <begin position="1"/>
        <end position="10"/>
    </location>
</feature>
<dbReference type="Pfam" id="PF08578">
    <property type="entry name" value="DUF1765"/>
    <property type="match status" value="1"/>
</dbReference>
<comment type="caution">
    <text evidence="2">The sequence shown here is derived from an EMBL/GenBank/DDBJ whole genome shotgun (WGS) entry which is preliminary data.</text>
</comment>
<feature type="compositionally biased region" description="Polar residues" evidence="1">
    <location>
        <begin position="312"/>
        <end position="322"/>
    </location>
</feature>
<feature type="compositionally biased region" description="Polar residues" evidence="1">
    <location>
        <begin position="185"/>
        <end position="200"/>
    </location>
</feature>
<proteinExistence type="predicted"/>
<keyword evidence="3" id="KW-1185">Reference proteome</keyword>
<evidence type="ECO:0000256" key="1">
    <source>
        <dbReference type="SAM" id="MobiDB-lite"/>
    </source>
</evidence>
<dbReference type="PANTHER" id="PTHR37988">
    <property type="entry name" value="UPF0592 MEMBRANE PROTEIN C7D4.03C"/>
    <property type="match status" value="1"/>
</dbReference>
<feature type="compositionally biased region" description="Polar residues" evidence="1">
    <location>
        <begin position="208"/>
        <end position="223"/>
    </location>
</feature>
<dbReference type="Proteomes" id="UP000308549">
    <property type="component" value="Unassembled WGS sequence"/>
</dbReference>
<feature type="compositionally biased region" description="Low complexity" evidence="1">
    <location>
        <begin position="1067"/>
        <end position="1078"/>
    </location>
</feature>
<gene>
    <name evidence="2" type="ORF">B0A50_03864</name>
</gene>
<feature type="compositionally biased region" description="Polar residues" evidence="1">
    <location>
        <begin position="1103"/>
        <end position="1120"/>
    </location>
</feature>
<feature type="compositionally biased region" description="Low complexity" evidence="1">
    <location>
        <begin position="224"/>
        <end position="237"/>
    </location>
</feature>
<feature type="compositionally biased region" description="Basic and acidic residues" evidence="1">
    <location>
        <begin position="285"/>
        <end position="299"/>
    </location>
</feature>
<feature type="region of interest" description="Disordered" evidence="1">
    <location>
        <begin position="1012"/>
        <end position="1125"/>
    </location>
</feature>
<sequence length="1243" mass="137342">MAVATETVTGYTMRPASHMHAANTGSRSNNHLNRERDQTEVSNGVTSPNSRHVSALPPARNAAFPRSASYSYIPGAHKDARACHNPAIVTIKGSFSEADLIAPADELSDISPPDSSGWTTPDEVFEPKVPVEQARDLIAELQKSPKISVGRSAKSAEDEEEAGEDDRRSSVESSARQSYASSTSVETSRTGSTPASTPGSVTPRPRASMQSSFSHRVSRQSCYSSVPSTTSSRSPSPAKEEVVRPYQVGKDAAPAPAPVSALSRGKSLLRRKTDPGKTPKPSKSVVKEASQDSGEERQITRKPTLLRRKSSRTSLFRGSTGENAAPDGVPPVPKVPAMLKSFSSDKLLTYRTVIDRAAPVPRLLSSDRVPSGGVSMPIRKRDELWSAFRGLDGDYTKFVSKSLAFKATVVRNTLLPFLRTYAAHPSNHNLRPEDLDRRASILNKWWTGMIEMLHGRNNQSISGTDRPAILDGISGVMERPEWRLAPSPFCPLNDRMNGMNTPRSRSITSISSGASEFLVESVHHNVRNIFVQNLSSQMAFVVDKMSLRNASASLVAFCGKASAYAFMFVPGMADVLVRLWDLQSDTLRRVLDGYGIGKFDNLTETSASVVYSFPPALHQLGFASLMKYMRKLRTPPPLPLGTANIQWWGHWLERWSGRESDLFYVFTKHFHILATDFLPEDPSNNERMCAPGMLLVHAQILTNLDATIHRDANQKSQDPTAVGPSPTFDDVLGDPDAVATALPLPPVNAIRTMAENRLIMLIRDFLSDRNPDHPIARRLFAESFNDLLQTAAKGTSLFDHAACYTLLDFLEEALPILVRFEHMKESKGPLLNSAFWQAVCKKMISSQNTMTEIRLYAFLYAVWTPVVCDLGRKADLCVGLLLDPEVFESRFNHWCPMVRAYYMRLLCWRVGRFDGEAQEGDIMILETMLERLQSSWSSHLYLREQAEKSGNLPPPTNPCNPAPGRRLLIIRTDTQLAPASSFLSFDGLGPRETPSSHAQLQSKRFSTLSHLVEVDSRPETSNPIIDADEPTETRGRGLGGFLRKMMGTSRNRSKSQGPPLRQRDSARAASAEALARPAEPLPERPTNHLTRASTDDGRHNTRFCRSSPSDLTNPSSQFPNPTRPHGPHRNFCFKFNLEHNPNNLTKHVPGPLRLLPPRLPLPAQLFLQAHSERAAGASTFATPCEPRGTMQGHARYAGRALAEWAVVVGECQSFFDRRRHEGVPGNRAVETPVLGVEVFRRPS</sequence>
<evidence type="ECO:0000313" key="3">
    <source>
        <dbReference type="Proteomes" id="UP000308549"/>
    </source>
</evidence>
<feature type="region of interest" description="Disordered" evidence="1">
    <location>
        <begin position="1"/>
        <end position="56"/>
    </location>
</feature>
<feature type="region of interest" description="Disordered" evidence="1">
    <location>
        <begin position="135"/>
        <end position="332"/>
    </location>
</feature>
<name>A0A4U0U0U5_9PEZI</name>
<evidence type="ECO:0000313" key="2">
    <source>
        <dbReference type="EMBL" id="TKA28397.1"/>
    </source>
</evidence>
<evidence type="ECO:0008006" key="4">
    <source>
        <dbReference type="Google" id="ProtNLM"/>
    </source>
</evidence>
<dbReference type="PANTHER" id="PTHR37988:SF1">
    <property type="entry name" value="UPF0592 MEMBRANE PROTEIN C7D4.03C"/>
    <property type="match status" value="1"/>
</dbReference>
<dbReference type="EMBL" id="NAJL01000018">
    <property type="protein sequence ID" value="TKA28397.1"/>
    <property type="molecule type" value="Genomic_DNA"/>
</dbReference>
<organism evidence="2 3">
    <name type="scientific">Salinomyces thailandicus</name>
    <dbReference type="NCBI Taxonomy" id="706561"/>
    <lineage>
        <taxon>Eukaryota</taxon>
        <taxon>Fungi</taxon>
        <taxon>Dikarya</taxon>
        <taxon>Ascomycota</taxon>
        <taxon>Pezizomycotina</taxon>
        <taxon>Dothideomycetes</taxon>
        <taxon>Dothideomycetidae</taxon>
        <taxon>Mycosphaerellales</taxon>
        <taxon>Teratosphaeriaceae</taxon>
        <taxon>Salinomyces</taxon>
    </lineage>
</organism>
<dbReference type="OrthoDB" id="296767at2759"/>
<reference evidence="2 3" key="1">
    <citation type="submission" date="2017-03" db="EMBL/GenBank/DDBJ databases">
        <title>Genomes of endolithic fungi from Antarctica.</title>
        <authorList>
            <person name="Coleine C."/>
            <person name="Masonjones S."/>
            <person name="Stajich J.E."/>
        </authorList>
    </citation>
    <scope>NUCLEOTIDE SEQUENCE [LARGE SCALE GENOMIC DNA]</scope>
    <source>
        <strain evidence="2 3">CCFEE 6315</strain>
    </source>
</reference>
<dbReference type="InterPro" id="IPR013887">
    <property type="entry name" value="UPF0592"/>
</dbReference>
<dbReference type="AlphaFoldDB" id="A0A4U0U0U5"/>
<feature type="compositionally biased region" description="Polar residues" evidence="1">
    <location>
        <begin position="40"/>
        <end position="52"/>
    </location>
</feature>
<feature type="compositionally biased region" description="Low complexity" evidence="1">
    <location>
        <begin position="171"/>
        <end position="184"/>
    </location>
</feature>
<accession>A0A4U0U0U5</accession>
<protein>
    <recommendedName>
        <fullName evidence="4">DUF1765-domain-containing protein</fullName>
    </recommendedName>
</protein>